<evidence type="ECO:0000256" key="2">
    <source>
        <dbReference type="ARBA" id="ARBA00022448"/>
    </source>
</evidence>
<evidence type="ECO:0000259" key="9">
    <source>
        <dbReference type="Pfam" id="PF07715"/>
    </source>
</evidence>
<dbReference type="NCBIfam" id="TIGR04057">
    <property type="entry name" value="SusC_RagA_signa"/>
    <property type="match status" value="1"/>
</dbReference>
<dbReference type="InterPro" id="IPR023997">
    <property type="entry name" value="TonB-dep_OMP_SusC/RagA_CS"/>
</dbReference>
<evidence type="ECO:0000256" key="1">
    <source>
        <dbReference type="ARBA" id="ARBA00004571"/>
    </source>
</evidence>
<dbReference type="Pfam" id="PF07715">
    <property type="entry name" value="Plug"/>
    <property type="match status" value="1"/>
</dbReference>
<dbReference type="InterPro" id="IPR036942">
    <property type="entry name" value="Beta-barrel_TonB_sf"/>
</dbReference>
<protein>
    <submittedName>
        <fullName evidence="10">TonB-dependent receptor</fullName>
    </submittedName>
</protein>
<keyword evidence="5 7" id="KW-0472">Membrane</keyword>
<dbReference type="Proteomes" id="UP000261284">
    <property type="component" value="Unassembled WGS sequence"/>
</dbReference>
<evidence type="ECO:0000256" key="4">
    <source>
        <dbReference type="ARBA" id="ARBA00022692"/>
    </source>
</evidence>
<comment type="similarity">
    <text evidence="7">Belongs to the TonB-dependent receptor family.</text>
</comment>
<proteinExistence type="inferred from homology"/>
<comment type="caution">
    <text evidence="10">The sequence shown here is derived from an EMBL/GenBank/DDBJ whole genome shotgun (WGS) entry which is preliminary data.</text>
</comment>
<evidence type="ECO:0000313" key="11">
    <source>
        <dbReference type="Proteomes" id="UP000261284"/>
    </source>
</evidence>
<evidence type="ECO:0000256" key="6">
    <source>
        <dbReference type="ARBA" id="ARBA00023237"/>
    </source>
</evidence>
<dbReference type="InterPro" id="IPR037066">
    <property type="entry name" value="Plug_dom_sf"/>
</dbReference>
<dbReference type="AlphaFoldDB" id="A0A3E1NGQ4"/>
<dbReference type="SUPFAM" id="SSF56935">
    <property type="entry name" value="Porins"/>
    <property type="match status" value="1"/>
</dbReference>
<evidence type="ECO:0000256" key="8">
    <source>
        <dbReference type="SAM" id="SignalP"/>
    </source>
</evidence>
<dbReference type="Gene3D" id="2.40.170.20">
    <property type="entry name" value="TonB-dependent receptor, beta-barrel domain"/>
    <property type="match status" value="1"/>
</dbReference>
<dbReference type="Pfam" id="PF13715">
    <property type="entry name" value="CarbopepD_reg_2"/>
    <property type="match status" value="1"/>
</dbReference>
<dbReference type="PROSITE" id="PS52016">
    <property type="entry name" value="TONB_DEPENDENT_REC_3"/>
    <property type="match status" value="1"/>
</dbReference>
<keyword evidence="3 7" id="KW-1134">Transmembrane beta strand</keyword>
<keyword evidence="6 7" id="KW-0998">Cell outer membrane</keyword>
<dbReference type="InterPro" id="IPR023996">
    <property type="entry name" value="TonB-dep_OMP_SusC/RagA"/>
</dbReference>
<keyword evidence="10" id="KW-0675">Receptor</keyword>
<feature type="signal peptide" evidence="8">
    <location>
        <begin position="1"/>
        <end position="40"/>
    </location>
</feature>
<keyword evidence="8" id="KW-0732">Signal</keyword>
<keyword evidence="4 7" id="KW-0812">Transmembrane</keyword>
<evidence type="ECO:0000256" key="3">
    <source>
        <dbReference type="ARBA" id="ARBA00022452"/>
    </source>
</evidence>
<organism evidence="10 11">
    <name type="scientific">Deminuibacter soli</name>
    <dbReference type="NCBI Taxonomy" id="2291815"/>
    <lineage>
        <taxon>Bacteria</taxon>
        <taxon>Pseudomonadati</taxon>
        <taxon>Bacteroidota</taxon>
        <taxon>Chitinophagia</taxon>
        <taxon>Chitinophagales</taxon>
        <taxon>Chitinophagaceae</taxon>
        <taxon>Deminuibacter</taxon>
    </lineage>
</organism>
<name>A0A3E1NGQ4_9BACT</name>
<dbReference type="FunFam" id="2.170.130.10:FF:000003">
    <property type="entry name" value="SusC/RagA family TonB-linked outer membrane protein"/>
    <property type="match status" value="1"/>
</dbReference>
<keyword evidence="11" id="KW-1185">Reference proteome</keyword>
<sequence>MIAFFRQLRLEAGNAQRQPLNRKTVPFLFLFFLCSTAAFAQHAARIKGIITDSTGVGIPGATVTEVGTKNAAQTLNDGTFTLTVSSRQSTLHVSSIGYADQETSAAQNSITVVLKMQNNNLGEIMVVGYGKQRKVDLTGAVAQISSEQLKDRPVPSVTQALQGELPGLQVVNSGGSPGREKTFIRIRGISSMNAGSANPLVIIDGVESALNDINPEDIATVSVLKDAASAAIYGSRAANGVILISTKKGKLGKPVVSYSGYVGWQDLVYKPKFENSWDYARLINEALVGEGGSPRYTDAEIQKFRDGSDPDHYPNSNYSKEMYRNNGLQHSNTLQVTGGTEAVKYFFSLGYLDQNGRIYSNGYQRLTPRFNLDAKINSWFSVGTNSSITYSTVLEPVWGGLVRQVHRIPSVTVFKYSNGMYGKGADGNPIAWTKDGGHNEANDTRIFQTFYAEATPVKDLKVRGSYTIDNYTHKQYNRRYDMYYGDGSSQKDNYGENWLNTDRTNTWIVQANYTKRIADKHTIAALAGFQYEYFIDRYNYLARSGFPNNNVEEINAADPSTAKAEGSTVEDKTASYFARLNYDYAGKYLLEANFRTDGSSRFAADNRWGYFPSVSAGWRISEEHFMKRARWINNLKLRASWGSLGNNLGVARYYYMQRIALGANYTFNNVLSTGATQTSPNNPDITWEKTNEVNLGLDANLFTHFNVTVDLYSRKTNNILSSIPVSREYGLDAPTVNAGALQNKGVELLLGYNNHAGAFEYTISGNVAYNYNVVTKYATPSIGDRVYQQGHKWGEFYGWDWTGFFATDDEAQKSPHQVGAPVKAGDLKFRDVSGPDGKPDGKIDGNDRVFLGGSDVPDWTFGLNLNGAYKGFDLGVFFQGAAKVKELMSGDAFYAFSNGGNIRTWQAEDHWTPEHMDAKYPRLTVNQNHNITTSGFSVKSRDYVRLKNLQLGYTFPAAATKRLGIQKIRVYVTASNLLTIQKNGYLQWDPETISYGNGLYGSDPHDVVPLMKVYAAGVNVTF</sequence>
<dbReference type="Gene3D" id="2.60.40.1120">
    <property type="entry name" value="Carboxypeptidase-like, regulatory domain"/>
    <property type="match status" value="1"/>
</dbReference>
<evidence type="ECO:0000313" key="10">
    <source>
        <dbReference type="EMBL" id="RFM27031.1"/>
    </source>
</evidence>
<dbReference type="InterPro" id="IPR008969">
    <property type="entry name" value="CarboxyPept-like_regulatory"/>
</dbReference>
<dbReference type="OrthoDB" id="899266at2"/>
<accession>A0A3E1NGQ4</accession>
<dbReference type="SUPFAM" id="SSF49464">
    <property type="entry name" value="Carboxypeptidase regulatory domain-like"/>
    <property type="match status" value="1"/>
</dbReference>
<feature type="chain" id="PRO_5017807129" evidence="8">
    <location>
        <begin position="41"/>
        <end position="1022"/>
    </location>
</feature>
<dbReference type="InterPro" id="IPR012910">
    <property type="entry name" value="Plug_dom"/>
</dbReference>
<dbReference type="NCBIfam" id="TIGR04056">
    <property type="entry name" value="OMP_RagA_SusC"/>
    <property type="match status" value="1"/>
</dbReference>
<dbReference type="RefSeq" id="WP_116848338.1">
    <property type="nucleotide sequence ID" value="NZ_QTJU01000006.1"/>
</dbReference>
<comment type="subcellular location">
    <subcellularLocation>
        <location evidence="1 7">Cell outer membrane</location>
        <topology evidence="1 7">Multi-pass membrane protein</topology>
    </subcellularLocation>
</comment>
<dbReference type="EMBL" id="QTJU01000006">
    <property type="protein sequence ID" value="RFM27031.1"/>
    <property type="molecule type" value="Genomic_DNA"/>
</dbReference>
<dbReference type="GO" id="GO:0009279">
    <property type="term" value="C:cell outer membrane"/>
    <property type="evidence" value="ECO:0007669"/>
    <property type="project" value="UniProtKB-SubCell"/>
</dbReference>
<dbReference type="Gene3D" id="2.170.130.10">
    <property type="entry name" value="TonB-dependent receptor, plug domain"/>
    <property type="match status" value="1"/>
</dbReference>
<dbReference type="InterPro" id="IPR039426">
    <property type="entry name" value="TonB-dep_rcpt-like"/>
</dbReference>
<evidence type="ECO:0000256" key="7">
    <source>
        <dbReference type="PROSITE-ProRule" id="PRU01360"/>
    </source>
</evidence>
<feature type="domain" description="TonB-dependent receptor plug" evidence="9">
    <location>
        <begin position="134"/>
        <end position="241"/>
    </location>
</feature>
<reference evidence="10 11" key="1">
    <citation type="submission" date="2018-08" db="EMBL/GenBank/DDBJ databases">
        <title>Chitinophagaceae sp. K23C18032701, a novel bacterium isolated from forest soil.</title>
        <authorList>
            <person name="Wang C."/>
        </authorList>
    </citation>
    <scope>NUCLEOTIDE SEQUENCE [LARGE SCALE GENOMIC DNA]</scope>
    <source>
        <strain evidence="10 11">K23C18032701</strain>
    </source>
</reference>
<keyword evidence="2 7" id="KW-0813">Transport</keyword>
<gene>
    <name evidence="10" type="ORF">DXN05_16295</name>
</gene>
<evidence type="ECO:0000256" key="5">
    <source>
        <dbReference type="ARBA" id="ARBA00023136"/>
    </source>
</evidence>